<feature type="domain" description="HTH tetR-type" evidence="5">
    <location>
        <begin position="14"/>
        <end position="74"/>
    </location>
</feature>
<protein>
    <submittedName>
        <fullName evidence="6">Transcriptional regulator BetI</fullName>
    </submittedName>
</protein>
<sequence length="189" mass="20486">MSRPAGRPSRDNRVILPDEILSAALAILDTQGAEAFTMRALATKLHINPMTIYHYFGDRDGLIAALAEKVYQEVFPSPTGDPLPRLAGLLRAYHSQVLQHPGLTLLIFSRPTVFPEQARRITADITQLLQQSGLPSAGARLWVDIIVDFTHGAALATAAGAHSAIERNAAAKNYAEALAELLSALKKRQ</sequence>
<dbReference type="EMBL" id="LR590463">
    <property type="protein sequence ID" value="VTP67528.1"/>
    <property type="molecule type" value="Genomic_DNA"/>
</dbReference>
<dbReference type="InterPro" id="IPR009057">
    <property type="entry name" value="Homeodomain-like_sf"/>
</dbReference>
<dbReference type="SUPFAM" id="SSF48498">
    <property type="entry name" value="Tetracyclin repressor-like, C-terminal domain"/>
    <property type="match status" value="1"/>
</dbReference>
<evidence type="ECO:0000313" key="7">
    <source>
        <dbReference type="Proteomes" id="UP000307968"/>
    </source>
</evidence>
<keyword evidence="2 4" id="KW-0238">DNA-binding</keyword>
<organism evidence="6 7">
    <name type="scientific">Serratia rubidaea</name>
    <name type="common">Serratia marinorubra</name>
    <dbReference type="NCBI Taxonomy" id="61652"/>
    <lineage>
        <taxon>Bacteria</taxon>
        <taxon>Pseudomonadati</taxon>
        <taxon>Pseudomonadota</taxon>
        <taxon>Gammaproteobacteria</taxon>
        <taxon>Enterobacterales</taxon>
        <taxon>Yersiniaceae</taxon>
        <taxon>Serratia</taxon>
    </lineage>
</organism>
<evidence type="ECO:0000256" key="1">
    <source>
        <dbReference type="ARBA" id="ARBA00023015"/>
    </source>
</evidence>
<dbReference type="PANTHER" id="PTHR30055:SF234">
    <property type="entry name" value="HTH-TYPE TRANSCRIPTIONAL REGULATOR BETI"/>
    <property type="match status" value="1"/>
</dbReference>
<gene>
    <name evidence="6" type="ORF">NCTC12971_05153</name>
</gene>
<dbReference type="Gene3D" id="1.10.357.10">
    <property type="entry name" value="Tetracycline Repressor, domain 2"/>
    <property type="match status" value="1"/>
</dbReference>
<dbReference type="PROSITE" id="PS50977">
    <property type="entry name" value="HTH_TETR_2"/>
    <property type="match status" value="1"/>
</dbReference>
<dbReference type="InterPro" id="IPR036271">
    <property type="entry name" value="Tet_transcr_reg_TetR-rel_C_sf"/>
</dbReference>
<dbReference type="InterPro" id="IPR001647">
    <property type="entry name" value="HTH_TetR"/>
</dbReference>
<accession>A0A4U9HSP6</accession>
<dbReference type="GeneID" id="61762940"/>
<feature type="DNA-binding region" description="H-T-H motif" evidence="4">
    <location>
        <begin position="37"/>
        <end position="56"/>
    </location>
</feature>
<dbReference type="GO" id="GO:0000976">
    <property type="term" value="F:transcription cis-regulatory region binding"/>
    <property type="evidence" value="ECO:0007669"/>
    <property type="project" value="TreeGrafter"/>
</dbReference>
<name>A0A4U9HSP6_SERRU</name>
<dbReference type="SUPFAM" id="SSF46689">
    <property type="entry name" value="Homeodomain-like"/>
    <property type="match status" value="1"/>
</dbReference>
<dbReference type="Proteomes" id="UP000307968">
    <property type="component" value="Chromosome"/>
</dbReference>
<evidence type="ECO:0000259" key="5">
    <source>
        <dbReference type="PROSITE" id="PS50977"/>
    </source>
</evidence>
<dbReference type="InterPro" id="IPR050109">
    <property type="entry name" value="HTH-type_TetR-like_transc_reg"/>
</dbReference>
<keyword evidence="3" id="KW-0804">Transcription</keyword>
<evidence type="ECO:0000256" key="3">
    <source>
        <dbReference type="ARBA" id="ARBA00023163"/>
    </source>
</evidence>
<dbReference type="Pfam" id="PF00440">
    <property type="entry name" value="TetR_N"/>
    <property type="match status" value="1"/>
</dbReference>
<keyword evidence="1" id="KW-0805">Transcription regulation</keyword>
<proteinExistence type="predicted"/>
<dbReference type="PANTHER" id="PTHR30055">
    <property type="entry name" value="HTH-TYPE TRANSCRIPTIONAL REGULATOR RUTR"/>
    <property type="match status" value="1"/>
</dbReference>
<dbReference type="AlphaFoldDB" id="A0A4U9HSP6"/>
<dbReference type="RefSeq" id="WP_054305931.1">
    <property type="nucleotide sequence ID" value="NZ_CAMIPJ010000006.1"/>
</dbReference>
<dbReference type="GO" id="GO:0003700">
    <property type="term" value="F:DNA-binding transcription factor activity"/>
    <property type="evidence" value="ECO:0007669"/>
    <property type="project" value="TreeGrafter"/>
</dbReference>
<evidence type="ECO:0000256" key="4">
    <source>
        <dbReference type="PROSITE-ProRule" id="PRU00335"/>
    </source>
</evidence>
<evidence type="ECO:0000313" key="6">
    <source>
        <dbReference type="EMBL" id="VTP67528.1"/>
    </source>
</evidence>
<reference evidence="6 7" key="1">
    <citation type="submission" date="2019-05" db="EMBL/GenBank/DDBJ databases">
        <authorList>
            <consortium name="Pathogen Informatics"/>
        </authorList>
    </citation>
    <scope>NUCLEOTIDE SEQUENCE [LARGE SCALE GENOMIC DNA]</scope>
    <source>
        <strain evidence="6 7">NCTC12971</strain>
    </source>
</reference>
<evidence type="ECO:0000256" key="2">
    <source>
        <dbReference type="ARBA" id="ARBA00023125"/>
    </source>
</evidence>
<dbReference type="PRINTS" id="PR00455">
    <property type="entry name" value="HTHTETR"/>
</dbReference>